<sequence length="38" mass="4570">MINLVHAPFYEPTQFTKRVIKMVFMFCEQSPVFIVIYT</sequence>
<reference evidence="1" key="2">
    <citation type="submission" date="2025-08" db="UniProtKB">
        <authorList>
            <consortium name="Ensembl"/>
        </authorList>
    </citation>
    <scope>IDENTIFICATION</scope>
</reference>
<dbReference type="HOGENOM" id="CLU_3335297_0_0_1"/>
<evidence type="ECO:0000313" key="1">
    <source>
        <dbReference type="Ensembl" id="ENSCINP00000032751.1"/>
    </source>
</evidence>
<dbReference type="Proteomes" id="UP000008144">
    <property type="component" value="Unassembled WGS sequence"/>
</dbReference>
<reference evidence="2" key="1">
    <citation type="journal article" date="2002" name="Science">
        <title>The draft genome of Ciona intestinalis: insights into chordate and vertebrate origins.</title>
        <authorList>
            <person name="Dehal P."/>
            <person name="Satou Y."/>
            <person name="Campbell R.K."/>
            <person name="Chapman J."/>
            <person name="Degnan B."/>
            <person name="De Tomaso A."/>
            <person name="Davidson B."/>
            <person name="Di Gregorio A."/>
            <person name="Gelpke M."/>
            <person name="Goodstein D.M."/>
            <person name="Harafuji N."/>
            <person name="Hastings K.E."/>
            <person name="Ho I."/>
            <person name="Hotta K."/>
            <person name="Huang W."/>
            <person name="Kawashima T."/>
            <person name="Lemaire P."/>
            <person name="Martinez D."/>
            <person name="Meinertzhagen I.A."/>
            <person name="Necula S."/>
            <person name="Nonaka M."/>
            <person name="Putnam N."/>
            <person name="Rash S."/>
            <person name="Saiga H."/>
            <person name="Satake M."/>
            <person name="Terry A."/>
            <person name="Yamada L."/>
            <person name="Wang H.G."/>
            <person name="Awazu S."/>
            <person name="Azumi K."/>
            <person name="Boore J."/>
            <person name="Branno M."/>
            <person name="Chin-Bow S."/>
            <person name="DeSantis R."/>
            <person name="Doyle S."/>
            <person name="Francino P."/>
            <person name="Keys D.N."/>
            <person name="Haga S."/>
            <person name="Hayashi H."/>
            <person name="Hino K."/>
            <person name="Imai K.S."/>
            <person name="Inaba K."/>
            <person name="Kano S."/>
            <person name="Kobayashi K."/>
            <person name="Kobayashi M."/>
            <person name="Lee B.I."/>
            <person name="Makabe K.W."/>
            <person name="Manohar C."/>
            <person name="Matassi G."/>
            <person name="Medina M."/>
            <person name="Mochizuki Y."/>
            <person name="Mount S."/>
            <person name="Morishita T."/>
            <person name="Miura S."/>
            <person name="Nakayama A."/>
            <person name="Nishizaka S."/>
            <person name="Nomoto H."/>
            <person name="Ohta F."/>
            <person name="Oishi K."/>
            <person name="Rigoutsos I."/>
            <person name="Sano M."/>
            <person name="Sasaki A."/>
            <person name="Sasakura Y."/>
            <person name="Shoguchi E."/>
            <person name="Shin-i T."/>
            <person name="Spagnuolo A."/>
            <person name="Stainier D."/>
            <person name="Suzuki M.M."/>
            <person name="Tassy O."/>
            <person name="Takatori N."/>
            <person name="Tokuoka M."/>
            <person name="Yagi K."/>
            <person name="Yoshizaki F."/>
            <person name="Wada S."/>
            <person name="Zhang C."/>
            <person name="Hyatt P.D."/>
            <person name="Larimer F."/>
            <person name="Detter C."/>
            <person name="Doggett N."/>
            <person name="Glavina T."/>
            <person name="Hawkins T."/>
            <person name="Richardson P."/>
            <person name="Lucas S."/>
            <person name="Kohara Y."/>
            <person name="Levine M."/>
            <person name="Satoh N."/>
            <person name="Rokhsar D.S."/>
        </authorList>
    </citation>
    <scope>NUCLEOTIDE SEQUENCE [LARGE SCALE GENOMIC DNA]</scope>
</reference>
<protein>
    <submittedName>
        <fullName evidence="1">Uncharacterized protein</fullName>
    </submittedName>
</protein>
<dbReference type="AlphaFoldDB" id="H2XSW7"/>
<evidence type="ECO:0000313" key="2">
    <source>
        <dbReference type="Proteomes" id="UP000008144"/>
    </source>
</evidence>
<reference evidence="1" key="3">
    <citation type="submission" date="2025-09" db="UniProtKB">
        <authorList>
            <consortium name="Ensembl"/>
        </authorList>
    </citation>
    <scope>IDENTIFICATION</scope>
</reference>
<accession>H2XSW7</accession>
<proteinExistence type="predicted"/>
<keyword evidence="2" id="KW-1185">Reference proteome</keyword>
<organism evidence="1 2">
    <name type="scientific">Ciona intestinalis</name>
    <name type="common">Transparent sea squirt</name>
    <name type="synonym">Ascidia intestinalis</name>
    <dbReference type="NCBI Taxonomy" id="7719"/>
    <lineage>
        <taxon>Eukaryota</taxon>
        <taxon>Metazoa</taxon>
        <taxon>Chordata</taxon>
        <taxon>Tunicata</taxon>
        <taxon>Ascidiacea</taxon>
        <taxon>Phlebobranchia</taxon>
        <taxon>Cionidae</taxon>
        <taxon>Ciona</taxon>
    </lineage>
</organism>
<name>H2XSW7_CIOIN</name>
<dbReference type="InParanoid" id="H2XSW7"/>
<dbReference type="Ensembl" id="ENSCINT00000032861.1">
    <property type="protein sequence ID" value="ENSCINP00000032751.1"/>
    <property type="gene ID" value="ENSCING00000023955.1"/>
</dbReference>